<evidence type="ECO:0000256" key="5">
    <source>
        <dbReference type="ARBA" id="ARBA00022692"/>
    </source>
</evidence>
<dbReference type="InterPro" id="IPR050477">
    <property type="entry name" value="GrpII_AminoAcid_Decarb"/>
</dbReference>
<evidence type="ECO:0000256" key="6">
    <source>
        <dbReference type="ARBA" id="ARBA00022824"/>
    </source>
</evidence>
<proteinExistence type="inferred from homology"/>
<keyword evidence="12 17" id="KW-0456">Lyase</keyword>
<comment type="subcellular location">
    <subcellularLocation>
        <location evidence="2">Endoplasmic reticulum membrane</location>
        <topology evidence="2">Single-pass membrane protein</topology>
    </subcellularLocation>
</comment>
<dbReference type="AlphaFoldDB" id="A0AAJ0BC68"/>
<dbReference type="GO" id="GO:0016740">
    <property type="term" value="F:transferase activity"/>
    <property type="evidence" value="ECO:0007669"/>
    <property type="project" value="UniProtKB-KW"/>
</dbReference>
<name>A0AAJ0BC68_9PEZI</name>
<keyword evidence="10" id="KW-0443">Lipid metabolism</keyword>
<keyword evidence="18" id="KW-0808">Transferase</keyword>
<dbReference type="InterPro" id="IPR015422">
    <property type="entry name" value="PyrdxlP-dep_Trfase_small"/>
</dbReference>
<evidence type="ECO:0000256" key="9">
    <source>
        <dbReference type="ARBA" id="ARBA00022989"/>
    </source>
</evidence>
<reference evidence="18" key="1">
    <citation type="submission" date="2023-06" db="EMBL/GenBank/DDBJ databases">
        <title>Genome-scale phylogeny and comparative genomics of the fungal order Sordariales.</title>
        <authorList>
            <consortium name="Lawrence Berkeley National Laboratory"/>
            <person name="Hensen N."/>
            <person name="Bonometti L."/>
            <person name="Westerberg I."/>
            <person name="Brannstrom I.O."/>
            <person name="Guillou S."/>
            <person name="Cros-Aarteil S."/>
            <person name="Calhoun S."/>
            <person name="Haridas S."/>
            <person name="Kuo A."/>
            <person name="Mondo S."/>
            <person name="Pangilinan J."/>
            <person name="Riley R."/>
            <person name="Labutti K."/>
            <person name="Andreopoulos B."/>
            <person name="Lipzen A."/>
            <person name="Chen C."/>
            <person name="Yanf M."/>
            <person name="Daum C."/>
            <person name="Ng V."/>
            <person name="Clum A."/>
            <person name="Steindorff A."/>
            <person name="Ohm R."/>
            <person name="Martin F."/>
            <person name="Silar P."/>
            <person name="Natvig D."/>
            <person name="Lalanne C."/>
            <person name="Gautier V."/>
            <person name="Ament-Velasquez S.L."/>
            <person name="Kruys A."/>
            <person name="Hutchinson M.I."/>
            <person name="Powell A.J."/>
            <person name="Barry K."/>
            <person name="Miller A.N."/>
            <person name="Grigoriev I.V."/>
            <person name="Debuchy R."/>
            <person name="Gladieux P."/>
            <person name="Thoren M.H."/>
            <person name="Johannesson H."/>
        </authorList>
    </citation>
    <scope>NUCLEOTIDE SEQUENCE</scope>
    <source>
        <strain evidence="18">PSN4</strain>
    </source>
</reference>
<accession>A0AAJ0BC68</accession>
<dbReference type="FunFam" id="3.40.640.10:FF:000020">
    <property type="entry name" value="sphingosine-1-phosphate lyase 1"/>
    <property type="match status" value="1"/>
</dbReference>
<dbReference type="PANTHER" id="PTHR42735:SF6">
    <property type="entry name" value="SPHINGOSINE-1-PHOSPHATE LYASE 1"/>
    <property type="match status" value="1"/>
</dbReference>
<dbReference type="PANTHER" id="PTHR42735">
    <property type="match status" value="1"/>
</dbReference>
<evidence type="ECO:0000256" key="10">
    <source>
        <dbReference type="ARBA" id="ARBA00023098"/>
    </source>
</evidence>
<dbReference type="Proteomes" id="UP001239445">
    <property type="component" value="Unassembled WGS sequence"/>
</dbReference>
<evidence type="ECO:0000256" key="17">
    <source>
        <dbReference type="RuleBase" id="RU000382"/>
    </source>
</evidence>
<evidence type="ECO:0000256" key="2">
    <source>
        <dbReference type="ARBA" id="ARBA00004389"/>
    </source>
</evidence>
<dbReference type="GO" id="GO:0008117">
    <property type="term" value="F:sphinganine-1-phosphate aldolase activity"/>
    <property type="evidence" value="ECO:0007669"/>
    <property type="project" value="UniProtKB-EC"/>
</dbReference>
<dbReference type="CDD" id="cd06450">
    <property type="entry name" value="DOPA_deC_like"/>
    <property type="match status" value="1"/>
</dbReference>
<dbReference type="GO" id="GO:0019752">
    <property type="term" value="P:carboxylic acid metabolic process"/>
    <property type="evidence" value="ECO:0007669"/>
    <property type="project" value="InterPro"/>
</dbReference>
<dbReference type="GO" id="GO:0030149">
    <property type="term" value="P:sphingolipid catabolic process"/>
    <property type="evidence" value="ECO:0007669"/>
    <property type="project" value="TreeGrafter"/>
</dbReference>
<evidence type="ECO:0000256" key="8">
    <source>
        <dbReference type="ARBA" id="ARBA00022919"/>
    </source>
</evidence>
<dbReference type="InterPro" id="IPR015421">
    <property type="entry name" value="PyrdxlP-dep_Trfase_major"/>
</dbReference>
<organism evidence="18 19">
    <name type="scientific">Echria macrotheca</name>
    <dbReference type="NCBI Taxonomy" id="438768"/>
    <lineage>
        <taxon>Eukaryota</taxon>
        <taxon>Fungi</taxon>
        <taxon>Dikarya</taxon>
        <taxon>Ascomycota</taxon>
        <taxon>Pezizomycotina</taxon>
        <taxon>Sordariomycetes</taxon>
        <taxon>Sordariomycetidae</taxon>
        <taxon>Sordariales</taxon>
        <taxon>Schizotheciaceae</taxon>
        <taxon>Echria</taxon>
    </lineage>
</organism>
<dbReference type="GO" id="GO:0030170">
    <property type="term" value="F:pyridoxal phosphate binding"/>
    <property type="evidence" value="ECO:0007669"/>
    <property type="project" value="InterPro"/>
</dbReference>
<evidence type="ECO:0000256" key="7">
    <source>
        <dbReference type="ARBA" id="ARBA00022898"/>
    </source>
</evidence>
<protein>
    <recommendedName>
        <fullName evidence="14">sphinganine-1-phosphate aldolase</fullName>
        <ecNumber evidence="14">4.1.2.27</ecNumber>
    </recommendedName>
    <alternativeName>
        <fullName evidence="15">Sphingosine-1-phosphate aldolase</fullName>
    </alternativeName>
</protein>
<dbReference type="Gene3D" id="3.90.1150.10">
    <property type="entry name" value="Aspartate Aminotransferase, domain 1"/>
    <property type="match status" value="1"/>
</dbReference>
<sequence length="570" mass="62284">MPGTSRMPVSLRESFNSVKRSRPLASNPLQVLSLDLVRNIVFTLFLLRWTRRVLWKLKGRGLLGTIAELYGDLRRVLYGYFLRLPGVRTQVRKQVSEAISKMEAKMVPAHATRYLTLPKEGWTEDAVRKELDTLVAMDHTRWEDGYVSGAVYHGEEELLRLQTEAYGKFTVANPIHPDVFPGVRKMEAEVVAMVLSLFNAPPGAAGASTSGGTDSILLACLAARQKAYAERGVTEPEMILPETAHTAFRKAGEYFKIKIHYVACPAPTYQVDVRRVARLINSNTILLVGSAPNFPHGIIDDIAALSKLALKRRIPLHVDCCLGSFLVPFLEKAGFETVPFDFRLRGVTSISCDTHKYGFAPKGNSTVLYRTAAHRAYQYFVDPSWSGGVYASPGMAGSRPGALIAACWASLVSVGEAGYLAACEQIVGTAKKLAERIREHPALAGELEILGNPLVSVVAFRARNLNTYDIADAMTARGWHLNALQNPPAIHVAVTLPITKVWERLAADLEAVVEGEREKERVRAVEGKKSRGGKDAGGDAAVLYGVAGSLPNKSVVVDLATGFLDLCYKA</sequence>
<gene>
    <name evidence="18" type="ORF">QBC47DRAFT_384393</name>
</gene>
<keyword evidence="8" id="KW-0746">Sphingolipid metabolism</keyword>
<keyword evidence="11" id="KW-0472">Membrane</keyword>
<evidence type="ECO:0000256" key="14">
    <source>
        <dbReference type="ARBA" id="ARBA00038965"/>
    </source>
</evidence>
<dbReference type="SUPFAM" id="SSF53383">
    <property type="entry name" value="PLP-dependent transferases"/>
    <property type="match status" value="1"/>
</dbReference>
<keyword evidence="6" id="KW-0256">Endoplasmic reticulum</keyword>
<evidence type="ECO:0000313" key="19">
    <source>
        <dbReference type="Proteomes" id="UP001239445"/>
    </source>
</evidence>
<feature type="modified residue" description="N6-(pyridoxal phosphate)lysine" evidence="16">
    <location>
        <position position="356"/>
    </location>
</feature>
<evidence type="ECO:0000256" key="11">
    <source>
        <dbReference type="ARBA" id="ARBA00023136"/>
    </source>
</evidence>
<dbReference type="GO" id="GO:0005789">
    <property type="term" value="C:endoplasmic reticulum membrane"/>
    <property type="evidence" value="ECO:0007669"/>
    <property type="project" value="UniProtKB-SubCell"/>
</dbReference>
<dbReference type="InterPro" id="IPR015424">
    <property type="entry name" value="PyrdxlP-dep_Trfase"/>
</dbReference>
<comment type="pathway">
    <text evidence="4">Sphingolipid metabolism.</text>
</comment>
<keyword evidence="19" id="KW-1185">Reference proteome</keyword>
<evidence type="ECO:0000256" key="15">
    <source>
        <dbReference type="ARBA" id="ARBA00042568"/>
    </source>
</evidence>
<evidence type="ECO:0000256" key="12">
    <source>
        <dbReference type="ARBA" id="ARBA00023239"/>
    </source>
</evidence>
<dbReference type="Gene3D" id="6.10.140.2150">
    <property type="match status" value="1"/>
</dbReference>
<comment type="cofactor">
    <cofactor evidence="1 16 17">
        <name>pyridoxal 5'-phosphate</name>
        <dbReference type="ChEBI" id="CHEBI:597326"/>
    </cofactor>
</comment>
<dbReference type="Gene3D" id="3.40.640.10">
    <property type="entry name" value="Type I PLP-dependent aspartate aminotransferase-like (Major domain)"/>
    <property type="match status" value="1"/>
</dbReference>
<evidence type="ECO:0000313" key="18">
    <source>
        <dbReference type="EMBL" id="KAK1754594.1"/>
    </source>
</evidence>
<evidence type="ECO:0000256" key="4">
    <source>
        <dbReference type="ARBA" id="ARBA00004991"/>
    </source>
</evidence>
<evidence type="ECO:0000256" key="13">
    <source>
        <dbReference type="ARBA" id="ARBA00038302"/>
    </source>
</evidence>
<keyword evidence="5" id="KW-0812">Transmembrane</keyword>
<comment type="pathway">
    <text evidence="3">Lipid metabolism; sphingolipid metabolism.</text>
</comment>
<dbReference type="EC" id="4.1.2.27" evidence="14"/>
<evidence type="ECO:0000256" key="1">
    <source>
        <dbReference type="ARBA" id="ARBA00001933"/>
    </source>
</evidence>
<dbReference type="Pfam" id="PF00282">
    <property type="entry name" value="Pyridoxal_deC"/>
    <property type="match status" value="1"/>
</dbReference>
<evidence type="ECO:0000256" key="3">
    <source>
        <dbReference type="ARBA" id="ARBA00004760"/>
    </source>
</evidence>
<keyword evidence="7 16" id="KW-0663">Pyridoxal phosphate</keyword>
<dbReference type="EMBL" id="MU839835">
    <property type="protein sequence ID" value="KAK1754594.1"/>
    <property type="molecule type" value="Genomic_DNA"/>
</dbReference>
<keyword evidence="9" id="KW-1133">Transmembrane helix</keyword>
<comment type="caution">
    <text evidence="18">The sequence shown here is derived from an EMBL/GenBank/DDBJ whole genome shotgun (WGS) entry which is preliminary data.</text>
</comment>
<evidence type="ECO:0000256" key="16">
    <source>
        <dbReference type="PIRSR" id="PIRSR602129-50"/>
    </source>
</evidence>
<dbReference type="InterPro" id="IPR002129">
    <property type="entry name" value="PyrdxlP-dep_de-COase"/>
</dbReference>
<comment type="similarity">
    <text evidence="13">Belongs to the group II decarboxylase family. Sphingosine-1-phosphate lyase subfamily.</text>
</comment>